<dbReference type="InterPro" id="IPR033457">
    <property type="entry name" value="DUF5133"/>
</dbReference>
<organism evidence="1">
    <name type="scientific">Streptomyces tabacisoli</name>
    <dbReference type="NCBI Taxonomy" id="3156398"/>
    <lineage>
        <taxon>Bacteria</taxon>
        <taxon>Bacillati</taxon>
        <taxon>Actinomycetota</taxon>
        <taxon>Actinomycetes</taxon>
        <taxon>Kitasatosporales</taxon>
        <taxon>Streptomycetaceae</taxon>
        <taxon>Streptomyces</taxon>
    </lineage>
</organism>
<dbReference type="Pfam" id="PF17196">
    <property type="entry name" value="DUF5133"/>
    <property type="match status" value="1"/>
</dbReference>
<proteinExistence type="predicted"/>
<name>A0AAU8J424_9ACTN</name>
<dbReference type="EMBL" id="CP159534">
    <property type="protein sequence ID" value="XCJ75200.1"/>
    <property type="molecule type" value="Genomic_DNA"/>
</dbReference>
<gene>
    <name evidence="1" type="ORF">ABII15_36820</name>
</gene>
<sequence length="79" mass="8632">MDASHSDVDIGPSLRRYRRWQRRFLAAPADAAVRARFGLAVAALCAVTGERCGREAAATAERRLRAAARHERIAATTLV</sequence>
<reference evidence="1" key="1">
    <citation type="submission" date="2024-06" db="EMBL/GenBank/DDBJ databases">
        <title>Streptomyces sp. strain HUAS MG91 genome sequences.</title>
        <authorList>
            <person name="Mo P."/>
        </authorList>
    </citation>
    <scope>NUCLEOTIDE SEQUENCE</scope>
    <source>
        <strain evidence="1">HUAS MG91</strain>
    </source>
</reference>
<dbReference type="KEGG" id="stac:ABII15_36820"/>
<dbReference type="AlphaFoldDB" id="A0AAU8J424"/>
<protein>
    <submittedName>
        <fullName evidence="1">DUF5133 domain-containing protein</fullName>
    </submittedName>
</protein>
<accession>A0AAU8J424</accession>
<evidence type="ECO:0000313" key="1">
    <source>
        <dbReference type="EMBL" id="XCJ75200.1"/>
    </source>
</evidence>
<dbReference type="RefSeq" id="WP_353946635.1">
    <property type="nucleotide sequence ID" value="NZ_CP159534.1"/>
</dbReference>